<organism evidence="2 3">
    <name type="scientific">Penicillium camemberti (strain FM 013)</name>
    <dbReference type="NCBI Taxonomy" id="1429867"/>
    <lineage>
        <taxon>Eukaryota</taxon>
        <taxon>Fungi</taxon>
        <taxon>Dikarya</taxon>
        <taxon>Ascomycota</taxon>
        <taxon>Pezizomycotina</taxon>
        <taxon>Eurotiomycetes</taxon>
        <taxon>Eurotiomycetidae</taxon>
        <taxon>Eurotiales</taxon>
        <taxon>Aspergillaceae</taxon>
        <taxon>Penicillium</taxon>
    </lineage>
</organism>
<evidence type="ECO:0000313" key="2">
    <source>
        <dbReference type="EMBL" id="CRL30850.1"/>
    </source>
</evidence>
<evidence type="ECO:0000313" key="3">
    <source>
        <dbReference type="Proteomes" id="UP000053732"/>
    </source>
</evidence>
<evidence type="ECO:0000256" key="1">
    <source>
        <dbReference type="SAM" id="MobiDB-lite"/>
    </source>
</evidence>
<feature type="compositionally biased region" description="Low complexity" evidence="1">
    <location>
        <begin position="83"/>
        <end position="121"/>
    </location>
</feature>
<protein>
    <submittedName>
        <fullName evidence="2">Str. FM013</fullName>
    </submittedName>
</protein>
<keyword evidence="3" id="KW-1185">Reference proteome</keyword>
<proteinExistence type="predicted"/>
<name>A0A0G4PWW1_PENC3</name>
<accession>A0A0G4PWW1</accession>
<gene>
    <name evidence="2" type="ORF">PCAMFM013_S061g000024</name>
</gene>
<feature type="region of interest" description="Disordered" evidence="1">
    <location>
        <begin position="76"/>
        <end position="121"/>
    </location>
</feature>
<dbReference type="Proteomes" id="UP000053732">
    <property type="component" value="Unassembled WGS sequence"/>
</dbReference>
<reference evidence="2 3" key="1">
    <citation type="journal article" date="2014" name="Nat. Commun.">
        <title>Multiple recent horizontal transfers of a large genomic region in cheese making fungi.</title>
        <authorList>
            <person name="Cheeseman K."/>
            <person name="Ropars J."/>
            <person name="Renault P."/>
            <person name="Dupont J."/>
            <person name="Gouzy J."/>
            <person name="Branca A."/>
            <person name="Abraham A.L."/>
            <person name="Ceppi M."/>
            <person name="Conseiller E."/>
            <person name="Debuchy R."/>
            <person name="Malagnac F."/>
            <person name="Goarin A."/>
            <person name="Silar P."/>
            <person name="Lacoste S."/>
            <person name="Sallet E."/>
            <person name="Bensimon A."/>
            <person name="Giraud T."/>
            <person name="Brygoo Y."/>
        </authorList>
    </citation>
    <scope>NUCLEOTIDE SEQUENCE [LARGE SCALE GENOMIC DNA]</scope>
    <source>
        <strain evidence="3">FM 013</strain>
    </source>
</reference>
<dbReference type="AlphaFoldDB" id="A0A0G4PWW1"/>
<dbReference type="EMBL" id="HG793194">
    <property type="protein sequence ID" value="CRL30850.1"/>
    <property type="molecule type" value="Genomic_DNA"/>
</dbReference>
<sequence length="121" mass="12826">MRALELMHFVVTAPYQPLRNIWIEAFNHVRGVEACGTEGNASAAWIAVKESGLVSFFNYEGSTSTCAFDNGLKHGSRCDASDSKSSTKSLSALTTPKSSSTVSGSSSTTLHTSPSPSCFEV</sequence>